<dbReference type="GO" id="GO:0006203">
    <property type="term" value="P:dGTP catabolic process"/>
    <property type="evidence" value="ECO:0007669"/>
    <property type="project" value="TreeGrafter"/>
</dbReference>
<name>A0A5C8Z719_9GAMM</name>
<evidence type="ECO:0000313" key="6">
    <source>
        <dbReference type="EMBL" id="TXR53084.1"/>
    </source>
</evidence>
<dbReference type="GO" id="GO:0047693">
    <property type="term" value="F:ATP diphosphatase activity"/>
    <property type="evidence" value="ECO:0007669"/>
    <property type="project" value="UniProtKB-EC"/>
</dbReference>
<dbReference type="InterPro" id="IPR048015">
    <property type="entry name" value="NTP-PPase_MazG-like_N"/>
</dbReference>
<dbReference type="Gene3D" id="1.10.287.1080">
    <property type="entry name" value="MazG-like"/>
    <property type="match status" value="2"/>
</dbReference>
<organism evidence="6 7">
    <name type="scientific">Reinekea thalattae</name>
    <dbReference type="NCBI Taxonomy" id="2593301"/>
    <lineage>
        <taxon>Bacteria</taxon>
        <taxon>Pseudomonadati</taxon>
        <taxon>Pseudomonadota</taxon>
        <taxon>Gammaproteobacteria</taxon>
        <taxon>Oceanospirillales</taxon>
        <taxon>Saccharospirillaceae</taxon>
        <taxon>Reinekea</taxon>
    </lineage>
</organism>
<dbReference type="InterPro" id="IPR011551">
    <property type="entry name" value="NTP_PyrPHydrolase_MazG"/>
</dbReference>
<reference evidence="6 7" key="1">
    <citation type="submission" date="2019-07" db="EMBL/GenBank/DDBJ databases">
        <title>Reinekea sp. strain SSH23 genome sequencing and assembly.</title>
        <authorList>
            <person name="Kim I."/>
        </authorList>
    </citation>
    <scope>NUCLEOTIDE SEQUENCE [LARGE SCALE GENOMIC DNA]</scope>
    <source>
        <strain evidence="6 7">SSH23</strain>
    </source>
</reference>
<evidence type="ECO:0000259" key="5">
    <source>
        <dbReference type="Pfam" id="PF03819"/>
    </source>
</evidence>
<dbReference type="GO" id="GO:0046061">
    <property type="term" value="P:dATP catabolic process"/>
    <property type="evidence" value="ECO:0007669"/>
    <property type="project" value="TreeGrafter"/>
</dbReference>
<proteinExistence type="inferred from homology"/>
<dbReference type="PANTHER" id="PTHR30522:SF0">
    <property type="entry name" value="NUCLEOSIDE TRIPHOSPHATE PYROPHOSPHOHYDROLASE"/>
    <property type="match status" value="1"/>
</dbReference>
<dbReference type="CDD" id="cd11529">
    <property type="entry name" value="NTP-PPase_MazG_Cterm"/>
    <property type="match status" value="1"/>
</dbReference>
<protein>
    <recommendedName>
        <fullName evidence="4">Nucleoside triphosphate pyrophosphohydrolase</fullName>
        <ecNumber evidence="3">3.6.1.8</ecNumber>
    </recommendedName>
</protein>
<dbReference type="InterPro" id="IPR004518">
    <property type="entry name" value="MazG-like_dom"/>
</dbReference>
<dbReference type="NCBIfam" id="TIGR00444">
    <property type="entry name" value="mazG"/>
    <property type="match status" value="1"/>
</dbReference>
<keyword evidence="7" id="KW-1185">Reference proteome</keyword>
<dbReference type="GO" id="GO:0006950">
    <property type="term" value="P:response to stress"/>
    <property type="evidence" value="ECO:0007669"/>
    <property type="project" value="UniProtKB-ARBA"/>
</dbReference>
<dbReference type="SUPFAM" id="SSF101386">
    <property type="entry name" value="all-alpha NTP pyrophosphatases"/>
    <property type="match status" value="2"/>
</dbReference>
<feature type="domain" description="NTP pyrophosphohydrolase MazG-like" evidence="5">
    <location>
        <begin position="176"/>
        <end position="231"/>
    </location>
</feature>
<dbReference type="GO" id="GO:0046052">
    <property type="term" value="P:UTP catabolic process"/>
    <property type="evidence" value="ECO:0007669"/>
    <property type="project" value="TreeGrafter"/>
</dbReference>
<comment type="similarity">
    <text evidence="2">Belongs to the nucleoside triphosphate pyrophosphohydrolase family.</text>
</comment>
<keyword evidence="6" id="KW-0378">Hydrolase</keyword>
<dbReference type="AlphaFoldDB" id="A0A5C8Z719"/>
<dbReference type="GO" id="GO:0046081">
    <property type="term" value="P:dUTP catabolic process"/>
    <property type="evidence" value="ECO:0007669"/>
    <property type="project" value="TreeGrafter"/>
</dbReference>
<dbReference type="PANTHER" id="PTHR30522">
    <property type="entry name" value="NUCLEOSIDE TRIPHOSPHATE PYROPHOSPHOHYDROLASE"/>
    <property type="match status" value="1"/>
</dbReference>
<dbReference type="InterPro" id="IPR048011">
    <property type="entry name" value="NTP-PPase_MazG-like_C"/>
</dbReference>
<evidence type="ECO:0000256" key="4">
    <source>
        <dbReference type="ARBA" id="ARBA00074799"/>
    </source>
</evidence>
<dbReference type="FunFam" id="1.10.287.1080:FF:000001">
    <property type="entry name" value="Nucleoside triphosphate pyrophosphohydrolase"/>
    <property type="match status" value="1"/>
</dbReference>
<dbReference type="OrthoDB" id="9808939at2"/>
<dbReference type="GO" id="GO:0046047">
    <property type="term" value="P:TTP catabolic process"/>
    <property type="evidence" value="ECO:0007669"/>
    <property type="project" value="TreeGrafter"/>
</dbReference>
<dbReference type="FunFam" id="1.10.287.1080:FF:000003">
    <property type="entry name" value="Nucleoside triphosphate pyrophosphohydrolase"/>
    <property type="match status" value="1"/>
</dbReference>
<evidence type="ECO:0000256" key="2">
    <source>
        <dbReference type="ARBA" id="ARBA00061115"/>
    </source>
</evidence>
<dbReference type="Pfam" id="PF03819">
    <property type="entry name" value="MazG"/>
    <property type="match status" value="2"/>
</dbReference>
<feature type="domain" description="NTP pyrophosphohydrolase MazG-like" evidence="5">
    <location>
        <begin position="30"/>
        <end position="103"/>
    </location>
</feature>
<dbReference type="EMBL" id="VKAD01000001">
    <property type="protein sequence ID" value="TXR53084.1"/>
    <property type="molecule type" value="Genomic_DNA"/>
</dbReference>
<dbReference type="Proteomes" id="UP000321764">
    <property type="component" value="Unassembled WGS sequence"/>
</dbReference>
<evidence type="ECO:0000313" key="7">
    <source>
        <dbReference type="Proteomes" id="UP000321764"/>
    </source>
</evidence>
<comment type="caution">
    <text evidence="6">The sequence shown here is derived from an EMBL/GenBank/DDBJ whole genome shotgun (WGS) entry which is preliminary data.</text>
</comment>
<evidence type="ECO:0000256" key="3">
    <source>
        <dbReference type="ARBA" id="ARBA00066372"/>
    </source>
</evidence>
<dbReference type="CDD" id="cd11528">
    <property type="entry name" value="NTP-PPase_MazG_Nterm"/>
    <property type="match status" value="1"/>
</dbReference>
<sequence length="270" mass="31347">MSRRYNYQDLKTLMARLRDKDSGCPWDVEQSYRTIVPHTLEEVYEVIDAIERQDYDHLAEELGDLLFQVVFYAQIAAEEERFALDDVIHQLVEKMLYRHPHVFINGDLDGKRSGDVNTDIGRQWEALKQQQKPEHSRILDDVPKAMPGLLRAKKLQKKAAKVGFDWPNVAQVIDKAHEELAELEEAIELGDNAHIESEIGDLLFVMANVCRHLNIDPEQAIRNTNQKFERRFGYVEQQVAASGNDWSAFQLQQLDEFWDQAKAAERNKSR</sequence>
<dbReference type="RefSeq" id="WP_147712013.1">
    <property type="nucleotide sequence ID" value="NZ_VKAD01000001.1"/>
</dbReference>
<evidence type="ECO:0000256" key="1">
    <source>
        <dbReference type="ARBA" id="ARBA00052141"/>
    </source>
</evidence>
<comment type="catalytic activity">
    <reaction evidence="1">
        <text>ATP + H2O = AMP + diphosphate + H(+)</text>
        <dbReference type="Rhea" id="RHEA:14245"/>
        <dbReference type="ChEBI" id="CHEBI:15377"/>
        <dbReference type="ChEBI" id="CHEBI:15378"/>
        <dbReference type="ChEBI" id="CHEBI:30616"/>
        <dbReference type="ChEBI" id="CHEBI:33019"/>
        <dbReference type="ChEBI" id="CHEBI:456215"/>
        <dbReference type="EC" id="3.6.1.8"/>
    </reaction>
</comment>
<accession>A0A5C8Z719</accession>
<gene>
    <name evidence="6" type="primary">mazG</name>
    <name evidence="6" type="ORF">FME95_00455</name>
</gene>
<dbReference type="EC" id="3.6.1.8" evidence="3"/>
<dbReference type="NCBIfam" id="NF007113">
    <property type="entry name" value="PRK09562.1"/>
    <property type="match status" value="1"/>
</dbReference>
<dbReference type="GO" id="GO:0046076">
    <property type="term" value="P:dTTP catabolic process"/>
    <property type="evidence" value="ECO:0007669"/>
    <property type="project" value="TreeGrafter"/>
</dbReference>